<dbReference type="AlphaFoldDB" id="A0AA88DMJ9"/>
<dbReference type="EMBL" id="BTGU01000075">
    <property type="protein sequence ID" value="GMN58043.1"/>
    <property type="molecule type" value="Genomic_DNA"/>
</dbReference>
<comment type="caution">
    <text evidence="2">The sequence shown here is derived from an EMBL/GenBank/DDBJ whole genome shotgun (WGS) entry which is preliminary data.</text>
</comment>
<evidence type="ECO:0000313" key="2">
    <source>
        <dbReference type="EMBL" id="GMN58043.1"/>
    </source>
</evidence>
<proteinExistence type="predicted"/>
<evidence type="ECO:0000313" key="3">
    <source>
        <dbReference type="Proteomes" id="UP001187192"/>
    </source>
</evidence>
<feature type="region of interest" description="Disordered" evidence="1">
    <location>
        <begin position="69"/>
        <end position="141"/>
    </location>
</feature>
<keyword evidence="3" id="KW-1185">Reference proteome</keyword>
<reference evidence="2" key="1">
    <citation type="submission" date="2023-07" db="EMBL/GenBank/DDBJ databases">
        <title>draft genome sequence of fig (Ficus carica).</title>
        <authorList>
            <person name="Takahashi T."/>
            <person name="Nishimura K."/>
        </authorList>
    </citation>
    <scope>NUCLEOTIDE SEQUENCE</scope>
</reference>
<feature type="compositionally biased region" description="Polar residues" evidence="1">
    <location>
        <begin position="33"/>
        <end position="44"/>
    </location>
</feature>
<gene>
    <name evidence="2" type="ORF">TIFTF001_027132</name>
</gene>
<dbReference type="Proteomes" id="UP001187192">
    <property type="component" value="Unassembled WGS sequence"/>
</dbReference>
<sequence>MPDPILHYHSWTVVTAKVATSSDRSEVPRGVSVASTHSLQSGNSSLGAWGPRIADEDLDEVIERLYPQRELDMAGQRQRGSKRPSDQDRVARLQQKFAKIGDGNKSRAGPSASALAKDSRPRDPFASISGAEPIRRKTSTQRAIVSKFDDRLTSEVAECSRHSDHVQASEDMIKKLVEVVCLAFSGNATTRGCSNSMEEKVASLDSEVRKGKHAEKVALEKEGMRDMKASFVMSNPTMTGADWSFMPKISKETAAEEIEAAQGGTEKGEMTGGEQVVEDVVVIDKPENDSSSTLVGIQNRDLVHGPETSRLLGTLSVFRGPLDSWDLPEQTS</sequence>
<evidence type="ECO:0000256" key="1">
    <source>
        <dbReference type="SAM" id="MobiDB-lite"/>
    </source>
</evidence>
<feature type="region of interest" description="Disordered" evidence="1">
    <location>
        <begin position="18"/>
        <end position="44"/>
    </location>
</feature>
<protein>
    <submittedName>
        <fullName evidence="2">Uncharacterized protein</fullName>
    </submittedName>
</protein>
<organism evidence="2 3">
    <name type="scientific">Ficus carica</name>
    <name type="common">Common fig</name>
    <dbReference type="NCBI Taxonomy" id="3494"/>
    <lineage>
        <taxon>Eukaryota</taxon>
        <taxon>Viridiplantae</taxon>
        <taxon>Streptophyta</taxon>
        <taxon>Embryophyta</taxon>
        <taxon>Tracheophyta</taxon>
        <taxon>Spermatophyta</taxon>
        <taxon>Magnoliopsida</taxon>
        <taxon>eudicotyledons</taxon>
        <taxon>Gunneridae</taxon>
        <taxon>Pentapetalae</taxon>
        <taxon>rosids</taxon>
        <taxon>fabids</taxon>
        <taxon>Rosales</taxon>
        <taxon>Moraceae</taxon>
        <taxon>Ficeae</taxon>
        <taxon>Ficus</taxon>
    </lineage>
</organism>
<accession>A0AA88DMJ9</accession>
<name>A0AA88DMJ9_FICCA</name>